<accession>A0AAU8IUX6</accession>
<proteinExistence type="predicted"/>
<dbReference type="InterPro" id="IPR029068">
    <property type="entry name" value="Glyas_Bleomycin-R_OHBP_Dase"/>
</dbReference>
<sequence length="139" mass="15109">MPRTARTAVTGRVAPIMPSRALPLTVDFYAALGFTATTHLPDDGYLILVRDDAELHFFHAPRTDPLTTAHGAYLRLDGGAHLADALYEEWRATGLSADPYATPRLVEPDDTVYGMREFALVDPDGNLLRVGSVLEATEG</sequence>
<dbReference type="InterPro" id="IPR000335">
    <property type="entry name" value="Bleomycin-R"/>
</dbReference>
<evidence type="ECO:0000313" key="3">
    <source>
        <dbReference type="EMBL" id="XCJ71857.1"/>
    </source>
</evidence>
<dbReference type="GO" id="GO:0046677">
    <property type="term" value="P:response to antibiotic"/>
    <property type="evidence" value="ECO:0007669"/>
    <property type="project" value="UniProtKB-KW"/>
</dbReference>
<dbReference type="Gene3D" id="3.10.180.10">
    <property type="entry name" value="2,3-Dihydroxybiphenyl 1,2-Dioxygenase, domain 1"/>
    <property type="match status" value="1"/>
</dbReference>
<dbReference type="KEGG" id="stac:ABII15_18610"/>
<evidence type="ECO:0000259" key="2">
    <source>
        <dbReference type="Pfam" id="PF00903"/>
    </source>
</evidence>
<dbReference type="SUPFAM" id="SSF54593">
    <property type="entry name" value="Glyoxalase/Bleomycin resistance protein/Dihydroxybiphenyl dioxygenase"/>
    <property type="match status" value="1"/>
</dbReference>
<evidence type="ECO:0000256" key="1">
    <source>
        <dbReference type="ARBA" id="ARBA00023251"/>
    </source>
</evidence>
<gene>
    <name evidence="3" type="ORF">ABII15_18610</name>
</gene>
<dbReference type="AlphaFoldDB" id="A0AAU8IUX6"/>
<dbReference type="CDD" id="cd08349">
    <property type="entry name" value="BLMA_like"/>
    <property type="match status" value="1"/>
</dbReference>
<keyword evidence="1" id="KW-0046">Antibiotic resistance</keyword>
<organism evidence="3">
    <name type="scientific">Streptomyces tabacisoli</name>
    <dbReference type="NCBI Taxonomy" id="3156398"/>
    <lineage>
        <taxon>Bacteria</taxon>
        <taxon>Bacillati</taxon>
        <taxon>Actinomycetota</taxon>
        <taxon>Actinomycetes</taxon>
        <taxon>Kitasatosporales</taxon>
        <taxon>Streptomycetaceae</taxon>
        <taxon>Streptomyces</taxon>
    </lineage>
</organism>
<dbReference type="EMBL" id="CP159534">
    <property type="protein sequence ID" value="XCJ71857.1"/>
    <property type="molecule type" value="Genomic_DNA"/>
</dbReference>
<protein>
    <submittedName>
        <fullName evidence="3">VOC family protein</fullName>
    </submittedName>
</protein>
<dbReference type="InterPro" id="IPR004360">
    <property type="entry name" value="Glyas_Fos-R_dOase_dom"/>
</dbReference>
<feature type="domain" description="Glyoxalase/fosfomycin resistance/dioxygenase" evidence="2">
    <location>
        <begin position="23"/>
        <end position="129"/>
    </location>
</feature>
<dbReference type="Pfam" id="PF00903">
    <property type="entry name" value="Glyoxalase"/>
    <property type="match status" value="1"/>
</dbReference>
<name>A0AAU8IUX6_9ACTN</name>
<reference evidence="3" key="1">
    <citation type="submission" date="2024-06" db="EMBL/GenBank/DDBJ databases">
        <title>Streptomyces sp. strain HUAS MG91 genome sequences.</title>
        <authorList>
            <person name="Mo P."/>
        </authorList>
    </citation>
    <scope>NUCLEOTIDE SEQUENCE</scope>
    <source>
        <strain evidence="3">HUAS MG91</strain>
    </source>
</reference>
<dbReference type="RefSeq" id="WP_353943458.1">
    <property type="nucleotide sequence ID" value="NZ_CP159534.1"/>
</dbReference>